<dbReference type="AlphaFoldDB" id="A0A1L8QMQ0"/>
<dbReference type="InterPro" id="IPR023214">
    <property type="entry name" value="HAD_sf"/>
</dbReference>
<name>A0A1L8QMQ0_9ENTE</name>
<dbReference type="PANTHER" id="PTHR43434:SF20">
    <property type="entry name" value="5'-NUCLEOTIDASE"/>
    <property type="match status" value="1"/>
</dbReference>
<comment type="caution">
    <text evidence="1">The sequence shown here is derived from an EMBL/GenBank/DDBJ whole genome shotgun (WGS) entry which is preliminary data.</text>
</comment>
<dbReference type="RefSeq" id="WP_071875831.1">
    <property type="nucleotide sequence ID" value="NZ_JBHSHF010000014.1"/>
</dbReference>
<dbReference type="Gene3D" id="1.10.150.240">
    <property type="entry name" value="Putative phosphatase, domain 2"/>
    <property type="match status" value="1"/>
</dbReference>
<dbReference type="EMBL" id="JXKD01000040">
    <property type="protein sequence ID" value="OJG08794.1"/>
    <property type="molecule type" value="Genomic_DNA"/>
</dbReference>
<dbReference type="GO" id="GO:0004713">
    <property type="term" value="F:protein tyrosine kinase activity"/>
    <property type="evidence" value="ECO:0007669"/>
    <property type="project" value="TreeGrafter"/>
</dbReference>
<evidence type="ECO:0008006" key="3">
    <source>
        <dbReference type="Google" id="ProtNLM"/>
    </source>
</evidence>
<dbReference type="InterPro" id="IPR050155">
    <property type="entry name" value="HAD-like_hydrolase_sf"/>
</dbReference>
<evidence type="ECO:0000313" key="1">
    <source>
        <dbReference type="EMBL" id="OJG08794.1"/>
    </source>
</evidence>
<dbReference type="GO" id="GO:0005829">
    <property type="term" value="C:cytosol"/>
    <property type="evidence" value="ECO:0007669"/>
    <property type="project" value="TreeGrafter"/>
</dbReference>
<dbReference type="STRING" id="328396.RU93_GL001781"/>
<sequence>MKKSYILFDLDGTIIEPSQGIFQSINYAMKKMNRPELSLSVLKTFIGPPLEDSFRSLGMTAEEAKDAIFYYREFYQETGIHLFTVYEEIEMVLKTLSQEKQIYLATSKPEVFAEIILKKLNFHQYFSGIYGANLEGTRSHKADVIRYVMEQATISAVDQVVMIGDRKHDIIGANKNNIESIGVLYGFGDKKELEDAGATKIATEVSDLLVILN</sequence>
<dbReference type="Gene3D" id="3.40.50.1000">
    <property type="entry name" value="HAD superfamily/HAD-like"/>
    <property type="match status" value="1"/>
</dbReference>
<accession>A0A1L8QMQ0</accession>
<dbReference type="SUPFAM" id="SSF56784">
    <property type="entry name" value="HAD-like"/>
    <property type="match status" value="1"/>
</dbReference>
<dbReference type="SFLD" id="SFLDG01129">
    <property type="entry name" value="C1.5:_HAD__Beta-PGM__Phosphata"/>
    <property type="match status" value="1"/>
</dbReference>
<dbReference type="PANTHER" id="PTHR43434">
    <property type="entry name" value="PHOSPHOGLYCOLATE PHOSPHATASE"/>
    <property type="match status" value="1"/>
</dbReference>
<evidence type="ECO:0000313" key="2">
    <source>
        <dbReference type="Proteomes" id="UP000182149"/>
    </source>
</evidence>
<dbReference type="InterPro" id="IPR041492">
    <property type="entry name" value="HAD_2"/>
</dbReference>
<dbReference type="OrthoDB" id="9792518at2"/>
<dbReference type="SFLD" id="SFLDS00003">
    <property type="entry name" value="Haloacid_Dehalogenase"/>
    <property type="match status" value="1"/>
</dbReference>
<proteinExistence type="predicted"/>
<dbReference type="InterPro" id="IPR036412">
    <property type="entry name" value="HAD-like_sf"/>
</dbReference>
<dbReference type="Pfam" id="PF13419">
    <property type="entry name" value="HAD_2"/>
    <property type="match status" value="1"/>
</dbReference>
<reference evidence="1 2" key="1">
    <citation type="submission" date="2014-12" db="EMBL/GenBank/DDBJ databases">
        <title>Draft genome sequences of 29 type strains of Enterococci.</title>
        <authorList>
            <person name="Zhong Z."/>
            <person name="Sun Z."/>
            <person name="Liu W."/>
            <person name="Zhang W."/>
            <person name="Zhang H."/>
        </authorList>
    </citation>
    <scope>NUCLEOTIDE SEQUENCE [LARGE SCALE GENOMIC DNA]</scope>
    <source>
        <strain evidence="1 2">DSM 17690</strain>
    </source>
</reference>
<keyword evidence="2" id="KW-1185">Reference proteome</keyword>
<organism evidence="1 2">
    <name type="scientific">Enterococcus aquimarinus</name>
    <dbReference type="NCBI Taxonomy" id="328396"/>
    <lineage>
        <taxon>Bacteria</taxon>
        <taxon>Bacillati</taxon>
        <taxon>Bacillota</taxon>
        <taxon>Bacilli</taxon>
        <taxon>Lactobacillales</taxon>
        <taxon>Enterococcaceae</taxon>
        <taxon>Enterococcus</taxon>
    </lineage>
</organism>
<dbReference type="InterPro" id="IPR023198">
    <property type="entry name" value="PGP-like_dom2"/>
</dbReference>
<dbReference type="Proteomes" id="UP000182149">
    <property type="component" value="Unassembled WGS sequence"/>
</dbReference>
<gene>
    <name evidence="1" type="ORF">RU93_GL001781</name>
</gene>
<protein>
    <recommendedName>
        <fullName evidence="3">5'-nucleotidase</fullName>
    </recommendedName>
</protein>